<proteinExistence type="inferred from homology"/>
<keyword evidence="3" id="KW-0315">Glutamine amidotransferase</keyword>
<protein>
    <submittedName>
        <fullName evidence="3">Type 1 glutamine amidotransferase domain-containing protein</fullName>
    </submittedName>
</protein>
<dbReference type="InterPro" id="IPR029062">
    <property type="entry name" value="Class_I_gatase-like"/>
</dbReference>
<dbReference type="PANTHER" id="PTHR42733:SF12">
    <property type="entry name" value="PROTEINASE"/>
    <property type="match status" value="1"/>
</dbReference>
<dbReference type="InterPro" id="IPR006286">
    <property type="entry name" value="C56_PfpI-like"/>
</dbReference>
<feature type="domain" description="DJ-1/PfpI" evidence="2">
    <location>
        <begin position="8"/>
        <end position="177"/>
    </location>
</feature>
<evidence type="ECO:0000256" key="1">
    <source>
        <dbReference type="ARBA" id="ARBA00008542"/>
    </source>
</evidence>
<reference evidence="4" key="1">
    <citation type="journal article" date="2019" name="Int. J. Syst. Evol. Microbiol.">
        <title>The Global Catalogue of Microorganisms (GCM) 10K type strain sequencing project: providing services to taxonomists for standard genome sequencing and annotation.</title>
        <authorList>
            <consortium name="The Broad Institute Genomics Platform"/>
            <consortium name="The Broad Institute Genome Sequencing Center for Infectious Disease"/>
            <person name="Wu L."/>
            <person name="Ma J."/>
        </authorList>
    </citation>
    <scope>NUCLEOTIDE SEQUENCE [LARGE SCALE GENOMIC DNA]</scope>
    <source>
        <strain evidence="4">CCUG 56401</strain>
    </source>
</reference>
<comment type="caution">
    <text evidence="3">The sequence shown here is derived from an EMBL/GenBank/DDBJ whole genome shotgun (WGS) entry which is preliminary data.</text>
</comment>
<dbReference type="Proteomes" id="UP001597018">
    <property type="component" value="Unassembled WGS sequence"/>
</dbReference>
<dbReference type="PANTHER" id="PTHR42733">
    <property type="entry name" value="DJ-1 PROTEIN"/>
    <property type="match status" value="1"/>
</dbReference>
<comment type="similarity">
    <text evidence="1">Belongs to the peptidase C56 family.</text>
</comment>
<dbReference type="EMBL" id="JBHTIW010000025">
    <property type="protein sequence ID" value="MFD0922831.1"/>
    <property type="molecule type" value="Genomic_DNA"/>
</dbReference>
<dbReference type="InterPro" id="IPR002818">
    <property type="entry name" value="DJ-1/PfpI"/>
</dbReference>
<dbReference type="Gene3D" id="3.40.50.880">
    <property type="match status" value="1"/>
</dbReference>
<dbReference type="RefSeq" id="WP_345601084.1">
    <property type="nucleotide sequence ID" value="NZ_BAABLT010000027.1"/>
</dbReference>
<accession>A0ABW3FWI0</accession>
<gene>
    <name evidence="3" type="ORF">ACFQ16_24045</name>
</gene>
<keyword evidence="4" id="KW-1185">Reference proteome</keyword>
<organism evidence="3 4">
    <name type="scientific">Saccharopolyspora rosea</name>
    <dbReference type="NCBI Taxonomy" id="524884"/>
    <lineage>
        <taxon>Bacteria</taxon>
        <taxon>Bacillati</taxon>
        <taxon>Actinomycetota</taxon>
        <taxon>Actinomycetes</taxon>
        <taxon>Pseudonocardiales</taxon>
        <taxon>Pseudonocardiaceae</taxon>
        <taxon>Saccharopolyspora</taxon>
    </lineage>
</organism>
<dbReference type="NCBIfam" id="TIGR01382">
    <property type="entry name" value="PfpI"/>
    <property type="match status" value="1"/>
</dbReference>
<dbReference type="SUPFAM" id="SSF52317">
    <property type="entry name" value="Class I glutamine amidotransferase-like"/>
    <property type="match status" value="1"/>
</dbReference>
<sequence length="190" mass="20572">MTESLNGRRVAFLVAPEGIEQVELTEPWKAVKNAGGTPELVSVRPGTVQAFHHLDKADSFDVDKVVTDVRPDDYDGLVLPGGVANPDALRQVREAVEFVRGFFRSGKPVAAICHAPWMLVEADVVRGRRLTSYPSVATDLRNAGATWVDEQVVVDAGLVTSRNPNDLPAFCAKMVEEIGEGVHRGQARSA</sequence>
<dbReference type="PROSITE" id="PS51276">
    <property type="entry name" value="PEPTIDASE_C56_PFPI"/>
    <property type="match status" value="1"/>
</dbReference>
<evidence type="ECO:0000313" key="4">
    <source>
        <dbReference type="Proteomes" id="UP001597018"/>
    </source>
</evidence>
<dbReference type="CDD" id="cd03134">
    <property type="entry name" value="GATase1_PfpI_like"/>
    <property type="match status" value="1"/>
</dbReference>
<evidence type="ECO:0000259" key="2">
    <source>
        <dbReference type="Pfam" id="PF01965"/>
    </source>
</evidence>
<dbReference type="Pfam" id="PF01965">
    <property type="entry name" value="DJ-1_PfpI"/>
    <property type="match status" value="1"/>
</dbReference>
<name>A0ABW3FWI0_9PSEU</name>
<evidence type="ECO:0000313" key="3">
    <source>
        <dbReference type="EMBL" id="MFD0922831.1"/>
    </source>
</evidence>